<dbReference type="RefSeq" id="WP_379321691.1">
    <property type="nucleotide sequence ID" value="NZ_JBHTLM010000027.1"/>
</dbReference>
<dbReference type="InterPro" id="IPR011257">
    <property type="entry name" value="DNA_glycosylase"/>
</dbReference>
<dbReference type="Gene3D" id="1.10.340.30">
    <property type="entry name" value="Hypothetical protein, domain 2"/>
    <property type="match status" value="1"/>
</dbReference>
<dbReference type="PANTHER" id="PTHR43003:SF5">
    <property type="entry name" value="DNA-3-METHYLADENINE GLYCOSYLASE"/>
    <property type="match status" value="1"/>
</dbReference>
<keyword evidence="3" id="KW-0227">DNA damage</keyword>
<organism evidence="6 7">
    <name type="scientific">Paenibacillus puldeungensis</name>
    <dbReference type="NCBI Taxonomy" id="696536"/>
    <lineage>
        <taxon>Bacteria</taxon>
        <taxon>Bacillati</taxon>
        <taxon>Bacillota</taxon>
        <taxon>Bacilli</taxon>
        <taxon>Bacillales</taxon>
        <taxon>Paenibacillaceae</taxon>
        <taxon>Paenibacillus</taxon>
    </lineage>
</organism>
<evidence type="ECO:0000256" key="4">
    <source>
        <dbReference type="ARBA" id="ARBA00023204"/>
    </source>
</evidence>
<evidence type="ECO:0000256" key="2">
    <source>
        <dbReference type="ARBA" id="ARBA00012000"/>
    </source>
</evidence>
<dbReference type="SUPFAM" id="SSF48150">
    <property type="entry name" value="DNA-glycosylase"/>
    <property type="match status" value="1"/>
</dbReference>
<dbReference type="EC" id="3.2.2.21" evidence="2"/>
<comment type="catalytic activity">
    <reaction evidence="1">
        <text>Hydrolysis of alkylated DNA, releasing 3-methyladenine, 3-methylguanine, 7-methylguanine and 7-methyladenine.</text>
        <dbReference type="EC" id="3.2.2.21"/>
    </reaction>
</comment>
<dbReference type="InterPro" id="IPR003265">
    <property type="entry name" value="HhH-GPD_domain"/>
</dbReference>
<evidence type="ECO:0000313" key="6">
    <source>
        <dbReference type="EMBL" id="MFD1179265.1"/>
    </source>
</evidence>
<name>A0ABW3S482_9BACL</name>
<reference evidence="7" key="1">
    <citation type="journal article" date="2019" name="Int. J. Syst. Evol. Microbiol.">
        <title>The Global Catalogue of Microorganisms (GCM) 10K type strain sequencing project: providing services to taxonomists for standard genome sequencing and annotation.</title>
        <authorList>
            <consortium name="The Broad Institute Genomics Platform"/>
            <consortium name="The Broad Institute Genome Sequencing Center for Infectious Disease"/>
            <person name="Wu L."/>
            <person name="Ma J."/>
        </authorList>
    </citation>
    <scope>NUCLEOTIDE SEQUENCE [LARGE SCALE GENOMIC DNA]</scope>
    <source>
        <strain evidence="7">CCUG 59189</strain>
    </source>
</reference>
<proteinExistence type="predicted"/>
<evidence type="ECO:0000313" key="7">
    <source>
        <dbReference type="Proteomes" id="UP001597262"/>
    </source>
</evidence>
<dbReference type="Proteomes" id="UP001597262">
    <property type="component" value="Unassembled WGS sequence"/>
</dbReference>
<dbReference type="PANTHER" id="PTHR43003">
    <property type="entry name" value="DNA-3-METHYLADENINE GLYCOSYLASE"/>
    <property type="match status" value="1"/>
</dbReference>
<dbReference type="CDD" id="cd00056">
    <property type="entry name" value="ENDO3c"/>
    <property type="match status" value="1"/>
</dbReference>
<protein>
    <recommendedName>
        <fullName evidence="2">DNA-3-methyladenine glycosylase II</fullName>
        <ecNumber evidence="2">3.2.2.21</ecNumber>
    </recommendedName>
</protein>
<keyword evidence="4" id="KW-0234">DNA repair</keyword>
<feature type="domain" description="HhH-GPD" evidence="5">
    <location>
        <begin position="53"/>
        <end position="214"/>
    </location>
</feature>
<gene>
    <name evidence="6" type="ORF">ACFQ3W_23630</name>
</gene>
<dbReference type="InterPro" id="IPR051912">
    <property type="entry name" value="Alkylbase_DNA_Glycosylase/TA"/>
</dbReference>
<dbReference type="SMART" id="SM00478">
    <property type="entry name" value="ENDO3c"/>
    <property type="match status" value="1"/>
</dbReference>
<dbReference type="Gene3D" id="1.10.1670.40">
    <property type="match status" value="1"/>
</dbReference>
<dbReference type="EMBL" id="JBHTLM010000027">
    <property type="protein sequence ID" value="MFD1179265.1"/>
    <property type="molecule type" value="Genomic_DNA"/>
</dbReference>
<accession>A0ABW3S482</accession>
<evidence type="ECO:0000256" key="1">
    <source>
        <dbReference type="ARBA" id="ARBA00000086"/>
    </source>
</evidence>
<comment type="caution">
    <text evidence="6">The sequence shown here is derived from an EMBL/GenBank/DDBJ whole genome shotgun (WGS) entry which is preliminary data.</text>
</comment>
<keyword evidence="7" id="KW-1185">Reference proteome</keyword>
<dbReference type="Pfam" id="PF00730">
    <property type="entry name" value="HhH-GPD"/>
    <property type="match status" value="1"/>
</dbReference>
<sequence length="224" mass="24428">MSGTAKFHLHLEDPRVQALSMADPHMGKLITLIGSLTTKPQGPYFAELARSIISQQISVKAAATIRGRVLELAGELSPAALSAQSDADLRAAGLSASKVAYIRDLCSKVLSGEIVLEQLEHMSDNDVIDQLTSVKGIGRWSAEMFLIFALGRENIVSAGDAGLQRAARWLYAMEERPDRKYLQQVAPAWTPYGSIASLYLWEGINRGHVDSGETFEERFGNPSL</sequence>
<evidence type="ECO:0000259" key="5">
    <source>
        <dbReference type="SMART" id="SM00478"/>
    </source>
</evidence>
<evidence type="ECO:0000256" key="3">
    <source>
        <dbReference type="ARBA" id="ARBA00022763"/>
    </source>
</evidence>